<evidence type="ECO:0000313" key="1">
    <source>
        <dbReference type="EMBL" id="MFD0690122.1"/>
    </source>
</evidence>
<dbReference type="EMBL" id="JBHTGP010000018">
    <property type="protein sequence ID" value="MFD0690122.1"/>
    <property type="molecule type" value="Genomic_DNA"/>
</dbReference>
<dbReference type="PANTHER" id="PTHR31480">
    <property type="entry name" value="BIFUNCTIONAL LYCOPENE CYCLASE/PHYTOENE SYNTHASE"/>
    <property type="match status" value="1"/>
</dbReference>
<dbReference type="RefSeq" id="WP_131755396.1">
    <property type="nucleotide sequence ID" value="NZ_CAACUY010000005.1"/>
</dbReference>
<evidence type="ECO:0000313" key="2">
    <source>
        <dbReference type="Proteomes" id="UP001597063"/>
    </source>
</evidence>
<dbReference type="Proteomes" id="UP001597063">
    <property type="component" value="Unassembled WGS sequence"/>
</dbReference>
<accession>A0ABW2XUV3</accession>
<proteinExistence type="predicted"/>
<protein>
    <submittedName>
        <fullName evidence="1">Phytoene/squalene synthase family protein</fullName>
    </submittedName>
</protein>
<gene>
    <name evidence="1" type="ORF">ACFQZM_36920</name>
</gene>
<dbReference type="InterPro" id="IPR008949">
    <property type="entry name" value="Isoprenoid_synthase_dom_sf"/>
</dbReference>
<name>A0ABW2XUV3_9ACTN</name>
<reference evidence="2" key="1">
    <citation type="journal article" date="2019" name="Int. J. Syst. Evol. Microbiol.">
        <title>The Global Catalogue of Microorganisms (GCM) 10K type strain sequencing project: providing services to taxonomists for standard genome sequencing and annotation.</title>
        <authorList>
            <consortium name="The Broad Institute Genomics Platform"/>
            <consortium name="The Broad Institute Genome Sequencing Center for Infectious Disease"/>
            <person name="Wu L."/>
            <person name="Ma J."/>
        </authorList>
    </citation>
    <scope>NUCLEOTIDE SEQUENCE [LARGE SCALE GENOMIC DNA]</scope>
    <source>
        <strain evidence="2">JCM 9371</strain>
    </source>
</reference>
<organism evidence="1 2">
    <name type="scientific">Actinomadura fibrosa</name>
    <dbReference type="NCBI Taxonomy" id="111802"/>
    <lineage>
        <taxon>Bacteria</taxon>
        <taxon>Bacillati</taxon>
        <taxon>Actinomycetota</taxon>
        <taxon>Actinomycetes</taxon>
        <taxon>Streptosporangiales</taxon>
        <taxon>Thermomonosporaceae</taxon>
        <taxon>Actinomadura</taxon>
    </lineage>
</organism>
<sequence>MRTSWQRVLDAAGLDGGLRADYTAAGRMMARRYPDFYSAIRLLLPAARQPPLLAVCALGIRGDELADEPAHRRDPVRFHSWADQVRAGLVTGGSDQPHIRAFLHAADRCGIAHADVRAHLAGQAERLLITEYATEQDHDDHIDRVVLPMGRMMVPVFSADAARHRAVLRPAMDAGQRTDDLVDLHADLRGGLLTVPRTELLRFGVTREDLLAARDTPAVRALVAHRCARARAVLRTATAAAGRLDAGDRRLWELTLLYFGHLLDAVERRGAALDRHPLRYVRASPVPLLRAAWRVMHASRQVPPADTAT</sequence>
<comment type="caution">
    <text evidence="1">The sequence shown here is derived from an EMBL/GenBank/DDBJ whole genome shotgun (WGS) entry which is preliminary data.</text>
</comment>
<dbReference type="InterPro" id="IPR002060">
    <property type="entry name" value="Squ/phyt_synthse"/>
</dbReference>
<dbReference type="Pfam" id="PF00494">
    <property type="entry name" value="SQS_PSY"/>
    <property type="match status" value="1"/>
</dbReference>
<dbReference type="SUPFAM" id="SSF48576">
    <property type="entry name" value="Terpenoid synthases"/>
    <property type="match status" value="1"/>
</dbReference>
<keyword evidence="2" id="KW-1185">Reference proteome</keyword>
<dbReference type="Gene3D" id="1.10.600.10">
    <property type="entry name" value="Farnesyl Diphosphate Synthase"/>
    <property type="match status" value="1"/>
</dbReference>